<reference evidence="8 9" key="1">
    <citation type="journal article" date="2019" name="Int. J. Syst. Evol. Microbiol.">
        <title>The Global Catalogue of Microorganisms (GCM) 10K type strain sequencing project: providing services to taxonomists for standard genome sequencing and annotation.</title>
        <authorList>
            <consortium name="The Broad Institute Genomics Platform"/>
            <consortium name="The Broad Institute Genome Sequencing Center for Infectious Disease"/>
            <person name="Wu L."/>
            <person name="Ma J."/>
        </authorList>
    </citation>
    <scope>NUCLEOTIDE SEQUENCE [LARGE SCALE GENOMIC DNA]</scope>
    <source>
        <strain evidence="8 9">JCM 16009</strain>
    </source>
</reference>
<feature type="region of interest" description="Disordered" evidence="6">
    <location>
        <begin position="1"/>
        <end position="31"/>
    </location>
</feature>
<sequence length="183" mass="19056">MNDSLNDSVNGGATRAGEMDVDGRTVPVPADPTESLARALRRAGRTGTHIGCANGDCGACTVLIDGEAFKSCIVPAWRAEQRSVRTIQGLAPVDGDLNRVQQAFRSEDGFQCGFCLAGPVMCLQELVDGDPEPSDDAVRSALAGNLCRCTGYQQILRAARAAVSTGPRPTDRAPAGRADVAPG</sequence>
<keyword evidence="3" id="KW-0560">Oxidoreductase</keyword>
<dbReference type="InterPro" id="IPR036884">
    <property type="entry name" value="2Fe-2S-bd_dom_sf"/>
</dbReference>
<proteinExistence type="predicted"/>
<dbReference type="PROSITE" id="PS00197">
    <property type="entry name" value="2FE2S_FER_1"/>
    <property type="match status" value="1"/>
</dbReference>
<keyword evidence="9" id="KW-1185">Reference proteome</keyword>
<gene>
    <name evidence="8" type="ORF">GCM10009836_02440</name>
</gene>
<accession>A0ABN2MIG5</accession>
<dbReference type="PROSITE" id="PS51085">
    <property type="entry name" value="2FE2S_FER_2"/>
    <property type="match status" value="1"/>
</dbReference>
<dbReference type="SUPFAM" id="SSF54292">
    <property type="entry name" value="2Fe-2S ferredoxin-like"/>
    <property type="match status" value="1"/>
</dbReference>
<dbReference type="SUPFAM" id="SSF47741">
    <property type="entry name" value="CO dehydrogenase ISP C-domain like"/>
    <property type="match status" value="1"/>
</dbReference>
<evidence type="ECO:0000313" key="9">
    <source>
        <dbReference type="Proteomes" id="UP001500449"/>
    </source>
</evidence>
<keyword evidence="1" id="KW-0001">2Fe-2S</keyword>
<keyword evidence="4" id="KW-0408">Iron</keyword>
<dbReference type="InterPro" id="IPR001041">
    <property type="entry name" value="2Fe-2S_ferredoxin-type"/>
</dbReference>
<dbReference type="Pfam" id="PF01799">
    <property type="entry name" value="Fer2_2"/>
    <property type="match status" value="1"/>
</dbReference>
<evidence type="ECO:0000256" key="1">
    <source>
        <dbReference type="ARBA" id="ARBA00022714"/>
    </source>
</evidence>
<comment type="caution">
    <text evidence="8">The sequence shown here is derived from an EMBL/GenBank/DDBJ whole genome shotgun (WGS) entry which is preliminary data.</text>
</comment>
<feature type="compositionally biased region" description="Polar residues" evidence="6">
    <location>
        <begin position="1"/>
        <end position="11"/>
    </location>
</feature>
<dbReference type="CDD" id="cd00207">
    <property type="entry name" value="fer2"/>
    <property type="match status" value="1"/>
</dbReference>
<dbReference type="InterPro" id="IPR051452">
    <property type="entry name" value="Diverse_Oxidoreductases"/>
</dbReference>
<dbReference type="InterPro" id="IPR012675">
    <property type="entry name" value="Beta-grasp_dom_sf"/>
</dbReference>
<dbReference type="PANTHER" id="PTHR44379">
    <property type="entry name" value="OXIDOREDUCTASE WITH IRON-SULFUR SUBUNIT"/>
    <property type="match status" value="1"/>
</dbReference>
<organism evidence="8 9">
    <name type="scientific">Pseudonocardia ailaonensis</name>
    <dbReference type="NCBI Taxonomy" id="367279"/>
    <lineage>
        <taxon>Bacteria</taxon>
        <taxon>Bacillati</taxon>
        <taxon>Actinomycetota</taxon>
        <taxon>Actinomycetes</taxon>
        <taxon>Pseudonocardiales</taxon>
        <taxon>Pseudonocardiaceae</taxon>
        <taxon>Pseudonocardia</taxon>
    </lineage>
</organism>
<feature type="region of interest" description="Disordered" evidence="6">
    <location>
        <begin position="163"/>
        <end position="183"/>
    </location>
</feature>
<evidence type="ECO:0000313" key="8">
    <source>
        <dbReference type="EMBL" id="GAA1828212.1"/>
    </source>
</evidence>
<keyword evidence="5" id="KW-0411">Iron-sulfur</keyword>
<dbReference type="Pfam" id="PF00111">
    <property type="entry name" value="Fer2"/>
    <property type="match status" value="1"/>
</dbReference>
<dbReference type="RefSeq" id="WP_344411619.1">
    <property type="nucleotide sequence ID" value="NZ_BAAAQK010000001.1"/>
</dbReference>
<dbReference type="EMBL" id="BAAAQK010000001">
    <property type="protein sequence ID" value="GAA1828212.1"/>
    <property type="molecule type" value="Genomic_DNA"/>
</dbReference>
<dbReference type="InterPro" id="IPR036010">
    <property type="entry name" value="2Fe-2S_ferredoxin-like_sf"/>
</dbReference>
<evidence type="ECO:0000256" key="6">
    <source>
        <dbReference type="SAM" id="MobiDB-lite"/>
    </source>
</evidence>
<evidence type="ECO:0000256" key="3">
    <source>
        <dbReference type="ARBA" id="ARBA00023002"/>
    </source>
</evidence>
<keyword evidence="2" id="KW-0479">Metal-binding</keyword>
<feature type="domain" description="2Fe-2S ferredoxin-type" evidence="7">
    <location>
        <begin position="15"/>
        <end position="90"/>
    </location>
</feature>
<dbReference type="InterPro" id="IPR006058">
    <property type="entry name" value="2Fe2S_fd_BS"/>
</dbReference>
<dbReference type="Proteomes" id="UP001500449">
    <property type="component" value="Unassembled WGS sequence"/>
</dbReference>
<evidence type="ECO:0000259" key="7">
    <source>
        <dbReference type="PROSITE" id="PS51085"/>
    </source>
</evidence>
<evidence type="ECO:0000256" key="4">
    <source>
        <dbReference type="ARBA" id="ARBA00023004"/>
    </source>
</evidence>
<dbReference type="Gene3D" id="1.10.150.120">
    <property type="entry name" value="[2Fe-2S]-binding domain"/>
    <property type="match status" value="1"/>
</dbReference>
<dbReference type="PANTHER" id="PTHR44379:SF5">
    <property type="entry name" value="OXIDOREDUCTASE WITH IRON-SULFUR SUBUNIT"/>
    <property type="match status" value="1"/>
</dbReference>
<protein>
    <submittedName>
        <fullName evidence="8">(2Fe-2S)-binding protein</fullName>
    </submittedName>
</protein>
<dbReference type="Gene3D" id="3.10.20.30">
    <property type="match status" value="1"/>
</dbReference>
<evidence type="ECO:0000256" key="2">
    <source>
        <dbReference type="ARBA" id="ARBA00022723"/>
    </source>
</evidence>
<evidence type="ECO:0000256" key="5">
    <source>
        <dbReference type="ARBA" id="ARBA00023014"/>
    </source>
</evidence>
<dbReference type="InterPro" id="IPR002888">
    <property type="entry name" value="2Fe-2S-bd"/>
</dbReference>
<name>A0ABN2MIG5_9PSEU</name>